<accession>A0AA38W9T6</accession>
<keyword evidence="5" id="KW-1185">Reference proteome</keyword>
<dbReference type="GO" id="GO:0008233">
    <property type="term" value="F:peptidase activity"/>
    <property type="evidence" value="ECO:0007669"/>
    <property type="project" value="UniProtKB-KW"/>
</dbReference>
<comment type="caution">
    <text evidence="4">The sequence shown here is derived from an EMBL/GenBank/DDBJ whole genome shotgun (WGS) entry which is preliminary data.</text>
</comment>
<protein>
    <recommendedName>
        <fullName evidence="3">Integrase catalytic domain-containing protein</fullName>
    </recommendedName>
</protein>
<dbReference type="Proteomes" id="UP001172457">
    <property type="component" value="Chromosome 4"/>
</dbReference>
<keyword evidence="1" id="KW-0645">Protease</keyword>
<evidence type="ECO:0000256" key="1">
    <source>
        <dbReference type="ARBA" id="ARBA00022670"/>
    </source>
</evidence>
<dbReference type="InterPro" id="IPR036397">
    <property type="entry name" value="RNaseH_sf"/>
</dbReference>
<dbReference type="InterPro" id="IPR012337">
    <property type="entry name" value="RNaseH-like_sf"/>
</dbReference>
<feature type="domain" description="Integrase catalytic" evidence="3">
    <location>
        <begin position="342"/>
        <end position="511"/>
    </location>
</feature>
<dbReference type="InterPro" id="IPR057670">
    <property type="entry name" value="SH3_retrovirus"/>
</dbReference>
<name>A0AA38W9T6_9ASTR</name>
<feature type="compositionally biased region" description="Basic and acidic residues" evidence="2">
    <location>
        <begin position="1"/>
        <end position="16"/>
    </location>
</feature>
<dbReference type="GO" id="GO:0003676">
    <property type="term" value="F:nucleic acid binding"/>
    <property type="evidence" value="ECO:0007669"/>
    <property type="project" value="InterPro"/>
</dbReference>
<dbReference type="InterPro" id="IPR054722">
    <property type="entry name" value="PolX-like_BBD"/>
</dbReference>
<evidence type="ECO:0000313" key="4">
    <source>
        <dbReference type="EMBL" id="KAJ9552407.1"/>
    </source>
</evidence>
<dbReference type="GO" id="GO:0015074">
    <property type="term" value="P:DNA integration"/>
    <property type="evidence" value="ECO:0007669"/>
    <property type="project" value="InterPro"/>
</dbReference>
<gene>
    <name evidence="4" type="ORF">OSB04_016452</name>
</gene>
<evidence type="ECO:0000259" key="3">
    <source>
        <dbReference type="PROSITE" id="PS50994"/>
    </source>
</evidence>
<sequence>MLLLHESREESLEPHTDPPLTSSAALYSSAQNGKPKNKTNRGRNNGRFASRGAILVFPQAPILLQVHRVTPRLTLETHPPLAMLHQLSQAYLVHLLCNPLGQGLLSRPRRCSVLLSSPHPTSSICHQCLHIHTITSNTSLQIQYPFLLSMAMSVQAPQDNNFYTDSGATRHMNFNQGTMHSPTPCNSNFIQVGNGDMVPARYTGQCTLPYSLHPLHLKNVLVSDKLIKNLISVRRFTIDNYVSVEFDPFGFTVKDLKTWSFLQRCDSDHHDLYPVLPPAPRSALASANVVVSYDVWHRRLGHPGAAIFQFLVSRKFIACSSQTFTLCHACQLEKHCRLPFSLSTTKTSRVFELIHSDLSTSPITSLSGFKYYVLFLDDFPHFLWVFPLRAKSEVFSVFKTFRAYVLNQFKTNIQLFQYDNGREFNNQPFLDFFKTHGIKMRFSCPYTSPQNGKGERTIHTINNTLRMSLIQASPPPKFWVEALLSSVHTFNLLSSTTIQYKTPFEVLFGFSPTCSHLRVFGCLCYPNTAPTAPHKLAPRSSACVYLGPSTDHRGYRCLDLITQKMDRNDWMYQMPRATHEYLAHVDQFTEVAENNRLKNGESDIWCPCRDCRNICKYSDHIIIKEHLIVCGFMEQYTCWVHHGEDFDKCNYTLDQDCNDTNDHFELDNDSRDNLDEMLHDVEDDIADKDYNKFEQLFIDSEKPLYVGCSKFTKLSAVLKLFNLKANNGWSDNSFTSLLEILYEMFPEDNELPVLLYQAKKIDVSNGIRNRENTCMPK</sequence>
<dbReference type="InterPro" id="IPR001584">
    <property type="entry name" value="Integrase_cat-core"/>
</dbReference>
<dbReference type="SUPFAM" id="SSF53098">
    <property type="entry name" value="Ribonuclease H-like"/>
    <property type="match status" value="1"/>
</dbReference>
<dbReference type="InterPro" id="IPR025724">
    <property type="entry name" value="GAG-pre-integrase_dom"/>
</dbReference>
<dbReference type="InterPro" id="IPR029480">
    <property type="entry name" value="Transpos_assoc"/>
</dbReference>
<dbReference type="Pfam" id="PF13963">
    <property type="entry name" value="Transpos_assoc"/>
    <property type="match status" value="1"/>
</dbReference>
<dbReference type="PROSITE" id="PS50994">
    <property type="entry name" value="INTEGRASE"/>
    <property type="match status" value="1"/>
</dbReference>
<proteinExistence type="predicted"/>
<evidence type="ECO:0000256" key="2">
    <source>
        <dbReference type="SAM" id="MobiDB-lite"/>
    </source>
</evidence>
<keyword evidence="1" id="KW-0378">Hydrolase</keyword>
<evidence type="ECO:0000313" key="5">
    <source>
        <dbReference type="Proteomes" id="UP001172457"/>
    </source>
</evidence>
<dbReference type="EMBL" id="JARYMX010000004">
    <property type="protein sequence ID" value="KAJ9552407.1"/>
    <property type="molecule type" value="Genomic_DNA"/>
</dbReference>
<dbReference type="Pfam" id="PF25597">
    <property type="entry name" value="SH3_retrovirus"/>
    <property type="match status" value="1"/>
</dbReference>
<dbReference type="Gene3D" id="3.30.420.10">
    <property type="entry name" value="Ribonuclease H-like superfamily/Ribonuclease H"/>
    <property type="match status" value="1"/>
</dbReference>
<dbReference type="InterPro" id="IPR039537">
    <property type="entry name" value="Retrotran_Ty1/copia-like"/>
</dbReference>
<dbReference type="GO" id="GO:0006508">
    <property type="term" value="P:proteolysis"/>
    <property type="evidence" value="ECO:0007669"/>
    <property type="project" value="UniProtKB-KW"/>
</dbReference>
<dbReference type="Pfam" id="PF00665">
    <property type="entry name" value="rve"/>
    <property type="match status" value="1"/>
</dbReference>
<dbReference type="Pfam" id="PF22936">
    <property type="entry name" value="Pol_BBD"/>
    <property type="match status" value="1"/>
</dbReference>
<dbReference type="PANTHER" id="PTHR42648:SF26">
    <property type="entry name" value="INTEGRASE CATALYTIC DOMAIN-CONTAINING PROTEIN"/>
    <property type="match status" value="1"/>
</dbReference>
<reference evidence="4" key="1">
    <citation type="submission" date="2023-03" db="EMBL/GenBank/DDBJ databases">
        <title>Chromosome-scale reference genome and RAD-based genetic map of yellow starthistle (Centaurea solstitialis) reveal putative structural variation and QTLs associated with invader traits.</title>
        <authorList>
            <person name="Reatini B."/>
            <person name="Cang F.A."/>
            <person name="Jiang Q."/>
            <person name="Mckibben M.T.W."/>
            <person name="Barker M.S."/>
            <person name="Rieseberg L.H."/>
            <person name="Dlugosch K.M."/>
        </authorList>
    </citation>
    <scope>NUCLEOTIDE SEQUENCE</scope>
    <source>
        <strain evidence="4">CAN-66</strain>
        <tissue evidence="4">Leaf</tissue>
    </source>
</reference>
<dbReference type="Pfam" id="PF13976">
    <property type="entry name" value="gag_pre-integrs"/>
    <property type="match status" value="1"/>
</dbReference>
<organism evidence="4 5">
    <name type="scientific">Centaurea solstitialis</name>
    <name type="common">yellow star-thistle</name>
    <dbReference type="NCBI Taxonomy" id="347529"/>
    <lineage>
        <taxon>Eukaryota</taxon>
        <taxon>Viridiplantae</taxon>
        <taxon>Streptophyta</taxon>
        <taxon>Embryophyta</taxon>
        <taxon>Tracheophyta</taxon>
        <taxon>Spermatophyta</taxon>
        <taxon>Magnoliopsida</taxon>
        <taxon>eudicotyledons</taxon>
        <taxon>Gunneridae</taxon>
        <taxon>Pentapetalae</taxon>
        <taxon>asterids</taxon>
        <taxon>campanulids</taxon>
        <taxon>Asterales</taxon>
        <taxon>Asteraceae</taxon>
        <taxon>Carduoideae</taxon>
        <taxon>Cardueae</taxon>
        <taxon>Centaureinae</taxon>
        <taxon>Centaurea</taxon>
    </lineage>
</organism>
<feature type="region of interest" description="Disordered" evidence="2">
    <location>
        <begin position="1"/>
        <end position="23"/>
    </location>
</feature>
<dbReference type="PANTHER" id="PTHR42648">
    <property type="entry name" value="TRANSPOSASE, PUTATIVE-RELATED"/>
    <property type="match status" value="1"/>
</dbReference>
<dbReference type="AlphaFoldDB" id="A0AA38W9T6"/>